<dbReference type="AlphaFoldDB" id="A0A2T2NIS4"/>
<organism evidence="1 2">
    <name type="scientific">Corynespora cassiicola Philippines</name>
    <dbReference type="NCBI Taxonomy" id="1448308"/>
    <lineage>
        <taxon>Eukaryota</taxon>
        <taxon>Fungi</taxon>
        <taxon>Dikarya</taxon>
        <taxon>Ascomycota</taxon>
        <taxon>Pezizomycotina</taxon>
        <taxon>Dothideomycetes</taxon>
        <taxon>Pleosporomycetidae</taxon>
        <taxon>Pleosporales</taxon>
        <taxon>Corynesporascaceae</taxon>
        <taxon>Corynespora</taxon>
    </lineage>
</organism>
<reference evidence="1 2" key="1">
    <citation type="journal article" date="2018" name="Front. Microbiol.">
        <title>Genome-Wide Analysis of Corynespora cassiicola Leaf Fall Disease Putative Effectors.</title>
        <authorList>
            <person name="Lopez D."/>
            <person name="Ribeiro S."/>
            <person name="Label P."/>
            <person name="Fumanal B."/>
            <person name="Venisse J.S."/>
            <person name="Kohler A."/>
            <person name="de Oliveira R.R."/>
            <person name="Labutti K."/>
            <person name="Lipzen A."/>
            <person name="Lail K."/>
            <person name="Bauer D."/>
            <person name="Ohm R.A."/>
            <person name="Barry K.W."/>
            <person name="Spatafora J."/>
            <person name="Grigoriev I.V."/>
            <person name="Martin F.M."/>
            <person name="Pujade-Renaud V."/>
        </authorList>
    </citation>
    <scope>NUCLEOTIDE SEQUENCE [LARGE SCALE GENOMIC DNA]</scope>
    <source>
        <strain evidence="1 2">Philippines</strain>
    </source>
</reference>
<gene>
    <name evidence="1" type="ORF">BS50DRAFT_55893</name>
</gene>
<name>A0A2T2NIS4_CORCC</name>
<evidence type="ECO:0000313" key="2">
    <source>
        <dbReference type="Proteomes" id="UP000240883"/>
    </source>
</evidence>
<dbReference type="EMBL" id="KZ678137">
    <property type="protein sequence ID" value="PSN65341.1"/>
    <property type="molecule type" value="Genomic_DNA"/>
</dbReference>
<proteinExistence type="predicted"/>
<protein>
    <submittedName>
        <fullName evidence="1">Uncharacterized protein</fullName>
    </submittedName>
</protein>
<sequence>MGIINWLCCPLKFSSFLSCFAKCIMYSYHRFQFALLSLLSLAHAAAKTHIYIDQLSAIVRAQFSSCGDDVQLTPSHAFALIRAPTSQASSRPLSRTDAQPVPLHLHPRWKWHHCLPERKKDKFRRRHRRRSPRSCSARWRLGTATVPRARNRRDVCSMCRSPAVSALTRTRIVGSTTPLTVTVTPPQTVTVAPSSNPQSSCHHCSGSCNYWYFGIPVYAETLETRRSRNHHCGPRTFRWPSSRACSWQKFEARDARSRKNAYEMDQSVRAGLDGDVVLSAKRDLHIST</sequence>
<dbReference type="Proteomes" id="UP000240883">
    <property type="component" value="Unassembled WGS sequence"/>
</dbReference>
<accession>A0A2T2NIS4</accession>
<evidence type="ECO:0000313" key="1">
    <source>
        <dbReference type="EMBL" id="PSN65341.1"/>
    </source>
</evidence>
<keyword evidence="2" id="KW-1185">Reference proteome</keyword>